<sequence length="79" mass="8689">MCIARRSTVPSSLVLLSPCVFFRLLCAQTTHCCCTHGNNQRCCCTHTAVPMERTNNKQQESEGETRSAVCRQAGGWVGI</sequence>
<dbReference type="AlphaFoldDB" id="A0A2M4CBQ7"/>
<feature type="signal peptide" evidence="1">
    <location>
        <begin position="1"/>
        <end position="27"/>
    </location>
</feature>
<proteinExistence type="predicted"/>
<accession>A0A2M4CBQ7</accession>
<evidence type="ECO:0000313" key="2">
    <source>
        <dbReference type="EMBL" id="MBW62782.1"/>
    </source>
</evidence>
<feature type="chain" id="PRO_5014986268" evidence="1">
    <location>
        <begin position="28"/>
        <end position="79"/>
    </location>
</feature>
<reference evidence="2" key="1">
    <citation type="submission" date="2018-01" db="EMBL/GenBank/DDBJ databases">
        <title>An insight into the sialome of Amazonian anophelines.</title>
        <authorList>
            <person name="Ribeiro J.M."/>
            <person name="Scarpassa V."/>
            <person name="Calvo E."/>
        </authorList>
    </citation>
    <scope>NUCLEOTIDE SEQUENCE</scope>
    <source>
        <tissue evidence="2">Salivary glands</tissue>
    </source>
</reference>
<evidence type="ECO:0000256" key="1">
    <source>
        <dbReference type="SAM" id="SignalP"/>
    </source>
</evidence>
<name>A0A2M4CBQ7_9DIPT</name>
<organism evidence="2">
    <name type="scientific">Anopheles marajoara</name>
    <dbReference type="NCBI Taxonomy" id="58244"/>
    <lineage>
        <taxon>Eukaryota</taxon>
        <taxon>Metazoa</taxon>
        <taxon>Ecdysozoa</taxon>
        <taxon>Arthropoda</taxon>
        <taxon>Hexapoda</taxon>
        <taxon>Insecta</taxon>
        <taxon>Pterygota</taxon>
        <taxon>Neoptera</taxon>
        <taxon>Endopterygota</taxon>
        <taxon>Diptera</taxon>
        <taxon>Nematocera</taxon>
        <taxon>Culicoidea</taxon>
        <taxon>Culicidae</taxon>
        <taxon>Anophelinae</taxon>
        <taxon>Anopheles</taxon>
    </lineage>
</organism>
<protein>
    <submittedName>
        <fullName evidence="2">Putative secreted protein</fullName>
    </submittedName>
</protein>
<dbReference type="EMBL" id="GGFJ01013641">
    <property type="protein sequence ID" value="MBW62782.1"/>
    <property type="molecule type" value="Transcribed_RNA"/>
</dbReference>
<keyword evidence="1" id="KW-0732">Signal</keyword>